<reference evidence="2" key="1">
    <citation type="journal article" date="2014" name="Front. Microbiol.">
        <title>High frequency of phylogenetically diverse reductive dehalogenase-homologous genes in deep subseafloor sedimentary metagenomes.</title>
        <authorList>
            <person name="Kawai M."/>
            <person name="Futagami T."/>
            <person name="Toyoda A."/>
            <person name="Takaki Y."/>
            <person name="Nishi S."/>
            <person name="Hori S."/>
            <person name="Arai W."/>
            <person name="Tsubouchi T."/>
            <person name="Morono Y."/>
            <person name="Uchiyama I."/>
            <person name="Ito T."/>
            <person name="Fujiyama A."/>
            <person name="Inagaki F."/>
            <person name="Takami H."/>
        </authorList>
    </citation>
    <scope>NUCLEOTIDE SEQUENCE</scope>
    <source>
        <strain evidence="2">Expedition CK06-06</strain>
    </source>
</reference>
<comment type="caution">
    <text evidence="2">The sequence shown here is derived from an EMBL/GenBank/DDBJ whole genome shotgun (WGS) entry which is preliminary data.</text>
</comment>
<evidence type="ECO:0000256" key="1">
    <source>
        <dbReference type="SAM" id="Phobius"/>
    </source>
</evidence>
<sequence>MLDTLGISRDSLIAIIALVSIWAYPSIFVHLYAARKLDEAKRREAQGHRDIEEISR</sequence>
<keyword evidence="1" id="KW-1133">Transmembrane helix</keyword>
<feature type="transmembrane region" description="Helical" evidence="1">
    <location>
        <begin position="12"/>
        <end position="33"/>
    </location>
</feature>
<gene>
    <name evidence="2" type="ORF">S12H4_00598</name>
</gene>
<dbReference type="AlphaFoldDB" id="X1RRL5"/>
<proteinExistence type="predicted"/>
<keyword evidence="1" id="KW-0472">Membrane</keyword>
<accession>X1RRL5</accession>
<dbReference type="EMBL" id="BARW01000078">
    <property type="protein sequence ID" value="GAI69596.1"/>
    <property type="molecule type" value="Genomic_DNA"/>
</dbReference>
<keyword evidence="1" id="KW-0812">Transmembrane</keyword>
<organism evidence="2">
    <name type="scientific">marine sediment metagenome</name>
    <dbReference type="NCBI Taxonomy" id="412755"/>
    <lineage>
        <taxon>unclassified sequences</taxon>
        <taxon>metagenomes</taxon>
        <taxon>ecological metagenomes</taxon>
    </lineage>
</organism>
<name>X1RRL5_9ZZZZ</name>
<evidence type="ECO:0000313" key="2">
    <source>
        <dbReference type="EMBL" id="GAI69596.1"/>
    </source>
</evidence>
<protein>
    <submittedName>
        <fullName evidence="2">Uncharacterized protein</fullName>
    </submittedName>
</protein>